<dbReference type="InterPro" id="IPR025110">
    <property type="entry name" value="AMP-bd_C"/>
</dbReference>
<dbReference type="EMBL" id="BMYQ01000011">
    <property type="protein sequence ID" value="GGW39806.1"/>
    <property type="molecule type" value="Genomic_DNA"/>
</dbReference>
<evidence type="ECO:0000259" key="2">
    <source>
        <dbReference type="Pfam" id="PF13193"/>
    </source>
</evidence>
<proteinExistence type="predicted"/>
<dbReference type="Gene3D" id="3.30.300.30">
    <property type="match status" value="1"/>
</dbReference>
<dbReference type="InterPro" id="IPR000873">
    <property type="entry name" value="AMP-dep_synth/lig_dom"/>
</dbReference>
<reference evidence="3" key="1">
    <citation type="journal article" date="2014" name="Int. J. Syst. Evol. Microbiol.">
        <title>Complete genome sequence of Corynebacterium casei LMG S-19264T (=DSM 44701T), isolated from a smear-ripened cheese.</title>
        <authorList>
            <consortium name="US DOE Joint Genome Institute (JGI-PGF)"/>
            <person name="Walter F."/>
            <person name="Albersmeier A."/>
            <person name="Kalinowski J."/>
            <person name="Ruckert C."/>
        </authorList>
    </citation>
    <scope>NUCLEOTIDE SEQUENCE</scope>
    <source>
        <strain evidence="3">KCTC 23714</strain>
    </source>
</reference>
<dbReference type="SUPFAM" id="SSF56801">
    <property type="entry name" value="Acetyl-CoA synthetase-like"/>
    <property type="match status" value="1"/>
</dbReference>
<name>A0A918IZJ5_9RHOB</name>
<dbReference type="CDD" id="cd04433">
    <property type="entry name" value="AFD_class_I"/>
    <property type="match status" value="1"/>
</dbReference>
<dbReference type="GO" id="GO:0031956">
    <property type="term" value="F:medium-chain fatty acid-CoA ligase activity"/>
    <property type="evidence" value="ECO:0007669"/>
    <property type="project" value="TreeGrafter"/>
</dbReference>
<dbReference type="Proteomes" id="UP000628984">
    <property type="component" value="Unassembled WGS sequence"/>
</dbReference>
<dbReference type="GO" id="GO:0006631">
    <property type="term" value="P:fatty acid metabolic process"/>
    <property type="evidence" value="ECO:0007669"/>
    <property type="project" value="TreeGrafter"/>
</dbReference>
<dbReference type="InterPro" id="IPR042099">
    <property type="entry name" value="ANL_N_sf"/>
</dbReference>
<evidence type="ECO:0008006" key="5">
    <source>
        <dbReference type="Google" id="ProtNLM"/>
    </source>
</evidence>
<organism evidence="3 4">
    <name type="scientific">Gemmobacter lanyuensis</name>
    <dbReference type="NCBI Taxonomy" id="1054497"/>
    <lineage>
        <taxon>Bacteria</taxon>
        <taxon>Pseudomonadati</taxon>
        <taxon>Pseudomonadota</taxon>
        <taxon>Alphaproteobacteria</taxon>
        <taxon>Rhodobacterales</taxon>
        <taxon>Paracoccaceae</taxon>
        <taxon>Gemmobacter</taxon>
    </lineage>
</organism>
<dbReference type="InterPro" id="IPR045851">
    <property type="entry name" value="AMP-bd_C_sf"/>
</dbReference>
<feature type="domain" description="AMP-dependent synthetase/ligase" evidence="1">
    <location>
        <begin position="116"/>
        <end position="333"/>
    </location>
</feature>
<evidence type="ECO:0000313" key="4">
    <source>
        <dbReference type="Proteomes" id="UP000628984"/>
    </source>
</evidence>
<dbReference type="AlphaFoldDB" id="A0A918IZJ5"/>
<dbReference type="Gene3D" id="3.40.50.12780">
    <property type="entry name" value="N-terminal domain of ligase-like"/>
    <property type="match status" value="1"/>
</dbReference>
<protein>
    <recommendedName>
        <fullName evidence="5">Acyl-CoA synthetase (AMP-forming)/AMP-acid ligase II</fullName>
    </recommendedName>
</protein>
<gene>
    <name evidence="3" type="ORF">GCM10011452_30220</name>
</gene>
<feature type="domain" description="AMP-dependent synthetase/ligase" evidence="1">
    <location>
        <begin position="8"/>
        <end position="94"/>
    </location>
</feature>
<comment type="caution">
    <text evidence="3">The sequence shown here is derived from an EMBL/GenBank/DDBJ whole genome shotgun (WGS) entry which is preliminary data.</text>
</comment>
<dbReference type="Pfam" id="PF13193">
    <property type="entry name" value="AMP-binding_C"/>
    <property type="match status" value="1"/>
</dbReference>
<dbReference type="PANTHER" id="PTHR43201:SF32">
    <property type="entry name" value="2-SUCCINYLBENZOATE--COA LIGASE, CHLOROPLASTIC_PEROXISOMAL"/>
    <property type="match status" value="1"/>
</dbReference>
<dbReference type="RefSeq" id="WP_189634708.1">
    <property type="nucleotide sequence ID" value="NZ_BMYQ01000011.1"/>
</dbReference>
<dbReference type="Pfam" id="PF00501">
    <property type="entry name" value="AMP-binding"/>
    <property type="match status" value="2"/>
</dbReference>
<evidence type="ECO:0000313" key="3">
    <source>
        <dbReference type="EMBL" id="GGW39806.1"/>
    </source>
</evidence>
<accession>A0A918IZJ5</accession>
<feature type="domain" description="AMP-binding enzyme C-terminal" evidence="2">
    <location>
        <begin position="384"/>
        <end position="459"/>
    </location>
</feature>
<reference evidence="3" key="2">
    <citation type="submission" date="2020-09" db="EMBL/GenBank/DDBJ databases">
        <authorList>
            <person name="Sun Q."/>
            <person name="Kim S."/>
        </authorList>
    </citation>
    <scope>NUCLEOTIDE SEQUENCE</scope>
    <source>
        <strain evidence="3">KCTC 23714</strain>
    </source>
</reference>
<evidence type="ECO:0000259" key="1">
    <source>
        <dbReference type="Pfam" id="PF00501"/>
    </source>
</evidence>
<dbReference type="PANTHER" id="PTHR43201">
    <property type="entry name" value="ACYL-COA SYNTHETASE"/>
    <property type="match status" value="1"/>
</dbReference>
<sequence length="465" mass="49859">MIWQAFLARAAEIPDRPAVLWDGGRLSYGEMVATVRARAMPLPEAGDQGAARVLLTQAEPLELLLNLLACWSRGLVPVILREGRTAESIADLCRFLHPAARMDGAAVTRIGPQVGEAPPRSLGPRDEALVICTSGSTAAPKLVALPAEAITRNAAEISARLGLQPQDRVAVPTPLTYMYGLMGGAMSALWAGASVRLFGPAAPPTEIQAALRSEDLTVLQGPPSFLRLFLAYWNGQPFDGVRLVTTGGEQMSQDLPRQLNAAFPACRLEYLYGMTEAGPRISHRRIDPDAFVEGNVGHPFAHLDWRIAPVDTPGLPAGTGRLLIRGPTVFLGYICADGGYEGLDAEGYFHSTDLVRADADGTLHYVARLDRLFKSGGKLVNPAEVEAVLLSHSAVAEARCIRQAHPLLGFVPVAEVVLRDGSSSVVADLREHCRAALESHARPRQIEVRSDFPIAPSGKQAISPH</sequence>
<keyword evidence="4" id="KW-1185">Reference proteome</keyword>